<feature type="domain" description="Helicase ATP-binding" evidence="3">
    <location>
        <begin position="85"/>
        <end position="275"/>
    </location>
</feature>
<reference evidence="4 5" key="1">
    <citation type="submission" date="2023-05" db="EMBL/GenBank/DDBJ databases">
        <title>Novel species of genus Flectobacillus isolated from stream in China.</title>
        <authorList>
            <person name="Lu H."/>
        </authorList>
    </citation>
    <scope>NUCLEOTIDE SEQUENCE [LARGE SCALE GENOMIC DNA]</scope>
    <source>
        <strain evidence="4 5">KCTC 42575</strain>
    </source>
</reference>
<sequence length="1265" mass="141721">MKKTKKLMDIALGMKYPVLSQGQSLDVDTPDSMAFEINQALQNLKQAIGGDVDAFVQSRLKYLTKAALYKALSAEQIDAVALAIYNIEAKNQGIIIADQTGIGKGRIAAAMIRYATKQGYRPVFITEKPNLFSDLYRDMDDIGSKSLNPFIVNARDAKTQIKDRNGDLLYAPPMKSEQDSIIKSGILPREYDLVMLTYSQVSDSKGSPKIEFLTSVAKGSILILDEAHNASGVSNTGQILMNACAQAKGVTFLSATFAKRPDNMPLYAMKTCISEAAIDTESLVSAFKQGGVALQEVVASQLASQGQLIRRERLYEGIEVNYINLEKNALRDRKIADEFTEIVRDIIDFQKEYIIPEVQQLDKQVRDSQAQAIIENGTKRAGVDASPAFSKVFMLVNQMLFALKADDVANRAILRLKEGKKPVIAFSSTMGSFLENMEDEEGTMVSDGSTISASFSNVLLKSLNAVLTYSIKDEVGKHQKNAFDIEAMSVDAREEYFRIFNKMQNASRSLCISPIDYIKQKIEAYGYKVAEVTGRKLEVNLSINFNNVSLNGLGERLSEKTTQNFVGVVSRKKAENVNDAFRRFNDNEIDVLMINQSGSTGASAHAIITAKVPAEKVKQRVMIVLQAELDINTEVQKRGRINRTGQIKKPIYDYLISSIPAEKRLMMMLQKKLKSLDANTTANQKNSESLMKSEDFLNKYGDEIVFKYMQENTDLCLQLDDPLNLFEEDKDPIQIGAASKVSGRVAVLPVLEQEKFYTEILERYQEHIKQLIEDDKFDLEVETQDLRAKTLERTIVQVGTGGRSPFSDNTFIERCEVNVLRKPMSVSELHDELKASLDGKRPEQITQEIIQQAENSFALILKRDIEKIEKSYALKRERITSEKAYQEKAEKGLPAALDSYVQGRLIELEEAEESSINDCKRKSANELSYVKEIVSFFQVGMPLLFPENNFENGSVTRVLATCLGIRINPTKDKPFSPSNIGLRIAIASSRRLLSFPSISGSNSERIFSIKGTSQKMPQNYSFVKELLPKWETAISNNLKDRSIRYIVTGNLIQAYRNDNFSGRLVQFTTLENKVRKGILLPENYIQKASRTSSQKVSVPINKCLKVVSSIMTNQSLQCSNTLSIFRKDPYHFKLIVSASKQVAGNVYLDEDILSAIVGNSFEKVSATMTALVHVSNLSKVLNTLGGKLKVSAELSPEQFKIIADEVNLENQFSDELQELPVFNSPTLVQEQPKNDDAKRVLTLKYKYRLRLQLQILERNKLLQNG</sequence>
<comment type="caution">
    <text evidence="4">The sequence shown here is derived from an EMBL/GenBank/DDBJ whole genome shotgun (WGS) entry which is preliminary data.</text>
</comment>
<evidence type="ECO:0000256" key="2">
    <source>
        <dbReference type="ARBA" id="ARBA00022801"/>
    </source>
</evidence>
<dbReference type="InterPro" id="IPR039187">
    <property type="entry name" value="SNO_AAA"/>
</dbReference>
<keyword evidence="5" id="KW-1185">Reference proteome</keyword>
<comment type="similarity">
    <text evidence="1">Belongs to the SBNO family.</text>
</comment>
<dbReference type="PANTHER" id="PTHR12706:SF30">
    <property type="entry name" value="PROTEIN STRAWBERRY NOTCH-RELATED"/>
    <property type="match status" value="1"/>
</dbReference>
<dbReference type="InterPro" id="IPR026937">
    <property type="entry name" value="SBNO_Helicase_C_dom"/>
</dbReference>
<dbReference type="PROSITE" id="PS00690">
    <property type="entry name" value="DEAH_ATP_HELICASE"/>
    <property type="match status" value="1"/>
</dbReference>
<dbReference type="Pfam" id="PF13871">
    <property type="entry name" value="Helicase_C_4"/>
    <property type="match status" value="1"/>
</dbReference>
<dbReference type="Pfam" id="PF13872">
    <property type="entry name" value="AAA_34"/>
    <property type="match status" value="1"/>
</dbReference>
<accession>A0ABT6Y5W5</accession>
<keyword evidence="2" id="KW-0378">Hydrolase</keyword>
<dbReference type="InterPro" id="IPR026741">
    <property type="entry name" value="SNO"/>
</dbReference>
<proteinExistence type="inferred from homology"/>
<dbReference type="InterPro" id="IPR002464">
    <property type="entry name" value="DNA/RNA_helicase_DEAH_CS"/>
</dbReference>
<gene>
    <name evidence="4" type="ORF">QM524_07035</name>
</gene>
<evidence type="ECO:0000313" key="5">
    <source>
        <dbReference type="Proteomes" id="UP001236507"/>
    </source>
</evidence>
<dbReference type="Proteomes" id="UP001236507">
    <property type="component" value="Unassembled WGS sequence"/>
</dbReference>
<organism evidence="4 5">
    <name type="scientific">Flectobacillus roseus</name>
    <dbReference type="NCBI Taxonomy" id="502259"/>
    <lineage>
        <taxon>Bacteria</taxon>
        <taxon>Pseudomonadati</taxon>
        <taxon>Bacteroidota</taxon>
        <taxon>Cytophagia</taxon>
        <taxon>Cytophagales</taxon>
        <taxon>Flectobacillaceae</taxon>
        <taxon>Flectobacillus</taxon>
    </lineage>
</organism>
<dbReference type="Gene3D" id="3.40.50.300">
    <property type="entry name" value="P-loop containing nucleotide triphosphate hydrolases"/>
    <property type="match status" value="2"/>
</dbReference>
<name>A0ABT6Y5W5_9BACT</name>
<evidence type="ECO:0000256" key="1">
    <source>
        <dbReference type="ARBA" id="ARBA00006992"/>
    </source>
</evidence>
<dbReference type="SUPFAM" id="SSF52540">
    <property type="entry name" value="P-loop containing nucleoside triphosphate hydrolases"/>
    <property type="match status" value="2"/>
</dbReference>
<dbReference type="EMBL" id="JASHIF010000005">
    <property type="protein sequence ID" value="MDI9858955.1"/>
    <property type="molecule type" value="Genomic_DNA"/>
</dbReference>
<dbReference type="PROSITE" id="PS51192">
    <property type="entry name" value="HELICASE_ATP_BIND_1"/>
    <property type="match status" value="1"/>
</dbReference>
<evidence type="ECO:0000259" key="3">
    <source>
        <dbReference type="PROSITE" id="PS51192"/>
    </source>
</evidence>
<protein>
    <submittedName>
        <fullName evidence="4">Strawberry notch family protein</fullName>
    </submittedName>
</protein>
<dbReference type="PANTHER" id="PTHR12706">
    <property type="entry name" value="STRAWBERRY NOTCH-RELATED"/>
    <property type="match status" value="1"/>
</dbReference>
<dbReference type="RefSeq" id="WP_283344030.1">
    <property type="nucleotide sequence ID" value="NZ_JASHIF010000005.1"/>
</dbReference>
<evidence type="ECO:0000313" key="4">
    <source>
        <dbReference type="EMBL" id="MDI9858955.1"/>
    </source>
</evidence>
<dbReference type="InterPro" id="IPR014001">
    <property type="entry name" value="Helicase_ATP-bd"/>
</dbReference>
<dbReference type="InterPro" id="IPR027417">
    <property type="entry name" value="P-loop_NTPase"/>
</dbReference>